<comment type="caution">
    <text evidence="5">The sequence shown here is derived from an EMBL/GenBank/DDBJ whole genome shotgun (WGS) entry which is preliminary data.</text>
</comment>
<dbReference type="Pfam" id="PF10294">
    <property type="entry name" value="Methyltransf_16"/>
    <property type="match status" value="1"/>
</dbReference>
<dbReference type="InterPro" id="IPR019410">
    <property type="entry name" value="Methyltransf_16"/>
</dbReference>
<dbReference type="Gene3D" id="3.40.50.150">
    <property type="entry name" value="Vaccinia Virus protein VP39"/>
    <property type="match status" value="1"/>
</dbReference>
<dbReference type="Proteomes" id="UP000230750">
    <property type="component" value="Unassembled WGS sequence"/>
</dbReference>
<organism evidence="5 6">
    <name type="scientific">Stichopus japonicus</name>
    <name type="common">Sea cucumber</name>
    <dbReference type="NCBI Taxonomy" id="307972"/>
    <lineage>
        <taxon>Eukaryota</taxon>
        <taxon>Metazoa</taxon>
        <taxon>Echinodermata</taxon>
        <taxon>Eleutherozoa</taxon>
        <taxon>Echinozoa</taxon>
        <taxon>Holothuroidea</taxon>
        <taxon>Aspidochirotacea</taxon>
        <taxon>Aspidochirotida</taxon>
        <taxon>Stichopodidae</taxon>
        <taxon>Apostichopus</taxon>
    </lineage>
</organism>
<dbReference type="PANTHER" id="PTHR14614">
    <property type="entry name" value="HEPATOCELLULAR CARCINOMA-ASSOCIATED ANTIGEN"/>
    <property type="match status" value="1"/>
</dbReference>
<keyword evidence="2" id="KW-0808">Transferase</keyword>
<evidence type="ECO:0000256" key="1">
    <source>
        <dbReference type="ARBA" id="ARBA00022603"/>
    </source>
</evidence>
<dbReference type="OrthoDB" id="407325at2759"/>
<keyword evidence="1" id="KW-0489">Methyltransferase</keyword>
<evidence type="ECO:0000256" key="4">
    <source>
        <dbReference type="ARBA" id="ARBA00043988"/>
    </source>
</evidence>
<protein>
    <recommendedName>
        <fullName evidence="7">Methyltransferase-like protein 23</fullName>
    </recommendedName>
</protein>
<reference evidence="5 6" key="1">
    <citation type="journal article" date="2017" name="PLoS Biol.">
        <title>The sea cucumber genome provides insights into morphological evolution and visceral regeneration.</title>
        <authorList>
            <person name="Zhang X."/>
            <person name="Sun L."/>
            <person name="Yuan J."/>
            <person name="Sun Y."/>
            <person name="Gao Y."/>
            <person name="Zhang L."/>
            <person name="Li S."/>
            <person name="Dai H."/>
            <person name="Hamel J.F."/>
            <person name="Liu C."/>
            <person name="Yu Y."/>
            <person name="Liu S."/>
            <person name="Lin W."/>
            <person name="Guo K."/>
            <person name="Jin S."/>
            <person name="Xu P."/>
            <person name="Storey K.B."/>
            <person name="Huan P."/>
            <person name="Zhang T."/>
            <person name="Zhou Y."/>
            <person name="Zhang J."/>
            <person name="Lin C."/>
            <person name="Li X."/>
            <person name="Xing L."/>
            <person name="Huo D."/>
            <person name="Sun M."/>
            <person name="Wang L."/>
            <person name="Mercier A."/>
            <person name="Li F."/>
            <person name="Yang H."/>
            <person name="Xiang J."/>
        </authorList>
    </citation>
    <scope>NUCLEOTIDE SEQUENCE [LARGE SCALE GENOMIC DNA]</scope>
    <source>
        <strain evidence="5">Shaxun</strain>
        <tissue evidence="5">Muscle</tissue>
    </source>
</reference>
<dbReference type="GO" id="GO:0008168">
    <property type="term" value="F:methyltransferase activity"/>
    <property type="evidence" value="ECO:0007669"/>
    <property type="project" value="UniProtKB-KW"/>
</dbReference>
<dbReference type="STRING" id="307972.A0A2G8L107"/>
<sequence length="163" mass="18370">MFHVDQVLAKLRDMAAYKNFKFQEFSTEDTNRKDVEVLIPEVLDPSYGMYVWPCAAVLAQFIWFHQDDVDSKQVLEIGAGTSLPGIVAAKLGASVPDDDIRQPKCLDNCRKSCEANNLKTVILWLFLGVFTPSMVTLPHKISWHQIASMTAKVANFLCNQSLY</sequence>
<keyword evidence="3" id="KW-0949">S-adenosyl-L-methionine</keyword>
<evidence type="ECO:0000256" key="3">
    <source>
        <dbReference type="ARBA" id="ARBA00022691"/>
    </source>
</evidence>
<dbReference type="GO" id="GO:0032259">
    <property type="term" value="P:methylation"/>
    <property type="evidence" value="ECO:0007669"/>
    <property type="project" value="UniProtKB-KW"/>
</dbReference>
<evidence type="ECO:0000256" key="2">
    <source>
        <dbReference type="ARBA" id="ARBA00022679"/>
    </source>
</evidence>
<keyword evidence="6" id="KW-1185">Reference proteome</keyword>
<dbReference type="AlphaFoldDB" id="A0A2G8L107"/>
<dbReference type="GO" id="GO:0005634">
    <property type="term" value="C:nucleus"/>
    <property type="evidence" value="ECO:0007669"/>
    <property type="project" value="TreeGrafter"/>
</dbReference>
<accession>A0A2G8L107</accession>
<comment type="similarity">
    <text evidence="4">Belongs to the methyltransferase superfamily. METTL23 family.</text>
</comment>
<dbReference type="PANTHER" id="PTHR14614:SF164">
    <property type="entry name" value="HISTONE-ARGININE METHYLTRANSFERASE METTL23"/>
    <property type="match status" value="1"/>
</dbReference>
<gene>
    <name evidence="5" type="ORF">BSL78_09153</name>
</gene>
<dbReference type="SUPFAM" id="SSF53335">
    <property type="entry name" value="S-adenosyl-L-methionine-dependent methyltransferases"/>
    <property type="match status" value="1"/>
</dbReference>
<dbReference type="EMBL" id="MRZV01000269">
    <property type="protein sequence ID" value="PIK53931.1"/>
    <property type="molecule type" value="Genomic_DNA"/>
</dbReference>
<proteinExistence type="inferred from homology"/>
<evidence type="ECO:0008006" key="7">
    <source>
        <dbReference type="Google" id="ProtNLM"/>
    </source>
</evidence>
<evidence type="ECO:0000313" key="6">
    <source>
        <dbReference type="Proteomes" id="UP000230750"/>
    </source>
</evidence>
<name>A0A2G8L107_STIJA</name>
<dbReference type="GO" id="GO:0005737">
    <property type="term" value="C:cytoplasm"/>
    <property type="evidence" value="ECO:0007669"/>
    <property type="project" value="TreeGrafter"/>
</dbReference>
<dbReference type="InterPro" id="IPR029063">
    <property type="entry name" value="SAM-dependent_MTases_sf"/>
</dbReference>
<evidence type="ECO:0000313" key="5">
    <source>
        <dbReference type="EMBL" id="PIK53931.1"/>
    </source>
</evidence>